<gene>
    <name evidence="2" type="ORF">FRY97_21715</name>
</gene>
<proteinExistence type="predicted"/>
<organism evidence="2 3">
    <name type="scientific">Phaeodactylibacter luteus</name>
    <dbReference type="NCBI Taxonomy" id="1564516"/>
    <lineage>
        <taxon>Bacteria</taxon>
        <taxon>Pseudomonadati</taxon>
        <taxon>Bacteroidota</taxon>
        <taxon>Saprospiria</taxon>
        <taxon>Saprospirales</taxon>
        <taxon>Haliscomenobacteraceae</taxon>
        <taxon>Phaeodactylibacter</taxon>
    </lineage>
</organism>
<evidence type="ECO:0000313" key="3">
    <source>
        <dbReference type="Proteomes" id="UP000321580"/>
    </source>
</evidence>
<evidence type="ECO:0000256" key="1">
    <source>
        <dbReference type="SAM" id="SignalP"/>
    </source>
</evidence>
<name>A0A5C6RFQ0_9BACT</name>
<dbReference type="AlphaFoldDB" id="A0A5C6RFQ0"/>
<accession>A0A5C6RFQ0</accession>
<comment type="caution">
    <text evidence="2">The sequence shown here is derived from an EMBL/GenBank/DDBJ whole genome shotgun (WGS) entry which is preliminary data.</text>
</comment>
<keyword evidence="3" id="KW-1185">Reference proteome</keyword>
<feature type="non-terminal residue" evidence="2">
    <location>
        <position position="110"/>
    </location>
</feature>
<protein>
    <submittedName>
        <fullName evidence="2">Uncharacterized protein</fullName>
    </submittedName>
</protein>
<dbReference type="Proteomes" id="UP000321580">
    <property type="component" value="Unassembled WGS sequence"/>
</dbReference>
<feature type="signal peptide" evidence="1">
    <location>
        <begin position="1"/>
        <end position="19"/>
    </location>
</feature>
<feature type="chain" id="PRO_5022743689" evidence="1">
    <location>
        <begin position="20"/>
        <end position="110"/>
    </location>
</feature>
<keyword evidence="1" id="KW-0732">Signal</keyword>
<reference evidence="2 3" key="1">
    <citation type="submission" date="2019-08" db="EMBL/GenBank/DDBJ databases">
        <title>Genome of Phaeodactylibacter luteus.</title>
        <authorList>
            <person name="Bowman J.P."/>
        </authorList>
    </citation>
    <scope>NUCLEOTIDE SEQUENCE [LARGE SCALE GENOMIC DNA]</scope>
    <source>
        <strain evidence="2 3">KCTC 42180</strain>
    </source>
</reference>
<evidence type="ECO:0000313" key="2">
    <source>
        <dbReference type="EMBL" id="TXB57470.1"/>
    </source>
</evidence>
<dbReference type="EMBL" id="VOOR01000123">
    <property type="protein sequence ID" value="TXB57470.1"/>
    <property type="molecule type" value="Genomic_DNA"/>
</dbReference>
<sequence length="110" mass="12515">MKHLSALVFALLFWGSLTAQHEPIQPYEELRIKVKVLTLSNGKYQESFPNDTLQRIGSVLFDRVTGEVVSVIISDTLYGEYDLKPEVVSRWLSPDPLAHEYVSISPYAYV</sequence>